<dbReference type="Proteomes" id="UP001066276">
    <property type="component" value="Chromosome 11"/>
</dbReference>
<reference evidence="1" key="1">
    <citation type="journal article" date="2022" name="bioRxiv">
        <title>Sequencing and chromosome-scale assembly of the giantPleurodeles waltlgenome.</title>
        <authorList>
            <person name="Brown T."/>
            <person name="Elewa A."/>
            <person name="Iarovenko S."/>
            <person name="Subramanian E."/>
            <person name="Araus A.J."/>
            <person name="Petzold A."/>
            <person name="Susuki M."/>
            <person name="Suzuki K.-i.T."/>
            <person name="Hayashi T."/>
            <person name="Toyoda A."/>
            <person name="Oliveira C."/>
            <person name="Osipova E."/>
            <person name="Leigh N.D."/>
            <person name="Simon A."/>
            <person name="Yun M.H."/>
        </authorList>
    </citation>
    <scope>NUCLEOTIDE SEQUENCE</scope>
    <source>
        <strain evidence="1">20211129_DDA</strain>
        <tissue evidence="1">Liver</tissue>
    </source>
</reference>
<name>A0AAV7L9J0_PLEWA</name>
<evidence type="ECO:0000313" key="2">
    <source>
        <dbReference type="Proteomes" id="UP001066276"/>
    </source>
</evidence>
<dbReference type="AlphaFoldDB" id="A0AAV7L9J0"/>
<gene>
    <name evidence="1" type="ORF">NDU88_001429</name>
</gene>
<proteinExistence type="predicted"/>
<organism evidence="1 2">
    <name type="scientific">Pleurodeles waltl</name>
    <name type="common">Iberian ribbed newt</name>
    <dbReference type="NCBI Taxonomy" id="8319"/>
    <lineage>
        <taxon>Eukaryota</taxon>
        <taxon>Metazoa</taxon>
        <taxon>Chordata</taxon>
        <taxon>Craniata</taxon>
        <taxon>Vertebrata</taxon>
        <taxon>Euteleostomi</taxon>
        <taxon>Amphibia</taxon>
        <taxon>Batrachia</taxon>
        <taxon>Caudata</taxon>
        <taxon>Salamandroidea</taxon>
        <taxon>Salamandridae</taxon>
        <taxon>Pleurodelinae</taxon>
        <taxon>Pleurodeles</taxon>
    </lineage>
</organism>
<dbReference type="EMBL" id="JANPWB010000015">
    <property type="protein sequence ID" value="KAJ1088271.1"/>
    <property type="molecule type" value="Genomic_DNA"/>
</dbReference>
<evidence type="ECO:0000313" key="1">
    <source>
        <dbReference type="EMBL" id="KAJ1088271.1"/>
    </source>
</evidence>
<accession>A0AAV7L9J0</accession>
<protein>
    <submittedName>
        <fullName evidence="1">Uncharacterized protein</fullName>
    </submittedName>
</protein>
<sequence>MTGTANCPIIASSCWNFTSGLTAGTYVALGAPADQATLVGFYDTNLNAVPGLPIGLASLPPIVEARL</sequence>
<keyword evidence="2" id="KW-1185">Reference proteome</keyword>
<comment type="caution">
    <text evidence="1">The sequence shown here is derived from an EMBL/GenBank/DDBJ whole genome shotgun (WGS) entry which is preliminary data.</text>
</comment>